<dbReference type="EMBL" id="CAJPDS010000023">
    <property type="protein sequence ID" value="CAF9919157.1"/>
    <property type="molecule type" value="Genomic_DNA"/>
</dbReference>
<dbReference type="Proteomes" id="UP000664521">
    <property type="component" value="Unassembled WGS sequence"/>
</dbReference>
<gene>
    <name evidence="2" type="ORF">HETSPECPRED_003961</name>
</gene>
<organism evidence="2 3">
    <name type="scientific">Heterodermia speciosa</name>
    <dbReference type="NCBI Taxonomy" id="116794"/>
    <lineage>
        <taxon>Eukaryota</taxon>
        <taxon>Fungi</taxon>
        <taxon>Dikarya</taxon>
        <taxon>Ascomycota</taxon>
        <taxon>Pezizomycotina</taxon>
        <taxon>Lecanoromycetes</taxon>
        <taxon>OSLEUM clade</taxon>
        <taxon>Lecanoromycetidae</taxon>
        <taxon>Caliciales</taxon>
        <taxon>Physciaceae</taxon>
        <taxon>Heterodermia</taxon>
    </lineage>
</organism>
<comment type="caution">
    <text evidence="2">The sequence shown here is derived from an EMBL/GenBank/DDBJ whole genome shotgun (WGS) entry which is preliminary data.</text>
</comment>
<feature type="compositionally biased region" description="Polar residues" evidence="1">
    <location>
        <begin position="349"/>
        <end position="377"/>
    </location>
</feature>
<dbReference type="AlphaFoldDB" id="A0A8H3FAM7"/>
<name>A0A8H3FAM7_9LECA</name>
<feature type="region of interest" description="Disordered" evidence="1">
    <location>
        <begin position="23"/>
        <end position="46"/>
    </location>
</feature>
<evidence type="ECO:0000313" key="3">
    <source>
        <dbReference type="Proteomes" id="UP000664521"/>
    </source>
</evidence>
<dbReference type="OrthoDB" id="4367324at2759"/>
<accession>A0A8H3FAM7</accession>
<feature type="region of interest" description="Disordered" evidence="1">
    <location>
        <begin position="323"/>
        <end position="408"/>
    </location>
</feature>
<evidence type="ECO:0000313" key="2">
    <source>
        <dbReference type="EMBL" id="CAF9919157.1"/>
    </source>
</evidence>
<feature type="compositionally biased region" description="Polar residues" evidence="1">
    <location>
        <begin position="323"/>
        <end position="336"/>
    </location>
</feature>
<sequence>MGQLKNITLKEFLRGPNPKVTIVDAPSLSDDGKKRKNNSSSKNPSWIVPKKTREWANFNLESFDFLYSESPLQEILGRSEKFNDYPTIAEFPFCKIWDEDCLEALVVRSNLPIILDALKFAQTHVQGQNSHGSIFRRGPLKPSQMARGAHAYIFPSDKDEKRGSLSLDAGDGIRNAHLEMLIGDTKLARTFRSSSIMEGHIELASRRPAWLWPLMQVFTYCVRSNARYGFLITDEELLAIHICESDSNDAPPVRRRSSRIDDPPPIAENGVLEYKSIPWSHNGDSDQPTINLTLWWLHMMAARNADLNQNDLTQFTQCSNDQDTQGLATTSSSFNSEEPRTPTMAGLTRSDNQGNEMSFLSNVSEARQGLSRTTISDSDGPRQSRKRGREGEPEGSARRTKRGGKMRN</sequence>
<proteinExistence type="predicted"/>
<keyword evidence="3" id="KW-1185">Reference proteome</keyword>
<protein>
    <submittedName>
        <fullName evidence="2">Uncharacterized protein</fullName>
    </submittedName>
</protein>
<feature type="compositionally biased region" description="Basic residues" evidence="1">
    <location>
        <begin position="398"/>
        <end position="408"/>
    </location>
</feature>
<evidence type="ECO:0000256" key="1">
    <source>
        <dbReference type="SAM" id="MobiDB-lite"/>
    </source>
</evidence>
<reference evidence="2" key="1">
    <citation type="submission" date="2021-03" db="EMBL/GenBank/DDBJ databases">
        <authorList>
            <person name="Tagirdzhanova G."/>
        </authorList>
    </citation>
    <scope>NUCLEOTIDE SEQUENCE</scope>
</reference>